<accession>A0A502GNW0</accession>
<protein>
    <submittedName>
        <fullName evidence="1">Uncharacterized protein</fullName>
    </submittedName>
</protein>
<dbReference type="Proteomes" id="UP000317663">
    <property type="component" value="Unassembled WGS sequence"/>
</dbReference>
<name>A0A502GNW0_9GAMM</name>
<comment type="caution">
    <text evidence="1">The sequence shown here is derived from an EMBL/GenBank/DDBJ whole genome shotgun (WGS) entry which is preliminary data.</text>
</comment>
<dbReference type="AlphaFoldDB" id="A0A502GNW0"/>
<organism evidence="1 2">
    <name type="scientific">Ewingella americana</name>
    <dbReference type="NCBI Taxonomy" id="41202"/>
    <lineage>
        <taxon>Bacteria</taxon>
        <taxon>Pseudomonadati</taxon>
        <taxon>Pseudomonadota</taxon>
        <taxon>Gammaproteobacteria</taxon>
        <taxon>Enterobacterales</taxon>
        <taxon>Yersiniaceae</taxon>
        <taxon>Ewingella</taxon>
    </lineage>
</organism>
<evidence type="ECO:0000313" key="1">
    <source>
        <dbReference type="EMBL" id="TPG62583.1"/>
    </source>
</evidence>
<keyword evidence="2" id="KW-1185">Reference proteome</keyword>
<evidence type="ECO:0000313" key="2">
    <source>
        <dbReference type="Proteomes" id="UP000317663"/>
    </source>
</evidence>
<gene>
    <name evidence="1" type="ORF">EAH77_08830</name>
</gene>
<dbReference type="EMBL" id="RCZD01000004">
    <property type="protein sequence ID" value="TPG62583.1"/>
    <property type="molecule type" value="Genomic_DNA"/>
</dbReference>
<proteinExistence type="predicted"/>
<reference evidence="1 2" key="1">
    <citation type="journal article" date="2019" name="Environ. Microbiol.">
        <title>Species interactions and distinct microbial communities in high Arctic permafrost affected cryosols are associated with the CH4 and CO2 gas fluxes.</title>
        <authorList>
            <person name="Altshuler I."/>
            <person name="Hamel J."/>
            <person name="Turney S."/>
            <person name="Magnuson E."/>
            <person name="Levesque R."/>
            <person name="Greer C."/>
            <person name="Whyte L.G."/>
        </authorList>
    </citation>
    <scope>NUCLEOTIDE SEQUENCE [LARGE SCALE GENOMIC DNA]</scope>
    <source>
        <strain evidence="1 2">E4</strain>
    </source>
</reference>
<sequence>MNEQQNLWLSSYRGYLQAASPLGELSPSDYTEAKEFADSLLKSLIDLNDDLLCQKKENAA</sequence>
<dbReference type="RefSeq" id="WP_140471765.1">
    <property type="nucleotide sequence ID" value="NZ_RCZD01000004.1"/>
</dbReference>